<name>A0A955RGT4_9BACT</name>
<keyword evidence="2" id="KW-0812">Transmembrane</keyword>
<protein>
    <recommendedName>
        <fullName evidence="5">Band 7 domain-containing protein</fullName>
    </recommendedName>
</protein>
<evidence type="ECO:0000256" key="1">
    <source>
        <dbReference type="SAM" id="Coils"/>
    </source>
</evidence>
<feature type="transmembrane region" description="Helical" evidence="2">
    <location>
        <begin position="44"/>
        <end position="63"/>
    </location>
</feature>
<evidence type="ECO:0000313" key="3">
    <source>
        <dbReference type="EMBL" id="MCA9381626.1"/>
    </source>
</evidence>
<keyword evidence="2" id="KW-0472">Membrane</keyword>
<feature type="transmembrane region" description="Helical" evidence="2">
    <location>
        <begin position="6"/>
        <end position="23"/>
    </location>
</feature>
<sequence length="460" mass="52104">MFLLNFLGVVLILLGIYLFIAEKRNKSLEEDEEGLPTFGFTKKWTFMVSGILIFFLNGLFFYANAGTAYAVQYISGGDKMIKTQGVKLKWYGRVIPLSYEISIKDIILKPDEEGNKPELPESKDGIYNREAHQWEFSDAIKADIAIAVVVGVDTEDEEVFLNMADRNRSESKLIYGRVLPNIDAALKNTCKLMDAQEYISGRASDFDRYFRDQLENGMYLVEEYYEEEQAPEVIGDTATVRVLNPNTKSAKQLKFRIKRNSQGEPIRDNKSNTLIQYGVKIYQAQVTGIDWEKSFDDRLQLQKEQVAQTQLEKQEAEKEFYRAKKEIAKGESEKAAERARLEKEQIKLTIAAETEAKVAEQNLIAEKKKFEVAQFTAKTKKELADAQAYENQRLVSAGLTPQERAEWEYKTAIGVAQQLKELKLPSTVIQGGQSSNGSTGLLETLIGANLAAEMVNKNEK</sequence>
<evidence type="ECO:0008006" key="5">
    <source>
        <dbReference type="Google" id="ProtNLM"/>
    </source>
</evidence>
<evidence type="ECO:0000256" key="2">
    <source>
        <dbReference type="SAM" id="Phobius"/>
    </source>
</evidence>
<proteinExistence type="predicted"/>
<keyword evidence="1" id="KW-0175">Coiled coil</keyword>
<organism evidence="3 4">
    <name type="scientific">Candidatus Dojkabacteria bacterium</name>
    <dbReference type="NCBI Taxonomy" id="2099670"/>
    <lineage>
        <taxon>Bacteria</taxon>
        <taxon>Candidatus Dojkabacteria</taxon>
    </lineage>
</organism>
<evidence type="ECO:0000313" key="4">
    <source>
        <dbReference type="Proteomes" id="UP000775877"/>
    </source>
</evidence>
<comment type="caution">
    <text evidence="3">The sequence shown here is derived from an EMBL/GenBank/DDBJ whole genome shotgun (WGS) entry which is preliminary data.</text>
</comment>
<keyword evidence="2" id="KW-1133">Transmembrane helix</keyword>
<dbReference type="EMBL" id="JAGQLJ010000145">
    <property type="protein sequence ID" value="MCA9381626.1"/>
    <property type="molecule type" value="Genomic_DNA"/>
</dbReference>
<reference evidence="3" key="2">
    <citation type="journal article" date="2021" name="Microbiome">
        <title>Successional dynamics and alternative stable states in a saline activated sludge microbial community over 9 years.</title>
        <authorList>
            <person name="Wang Y."/>
            <person name="Ye J."/>
            <person name="Ju F."/>
            <person name="Liu L."/>
            <person name="Boyd J.A."/>
            <person name="Deng Y."/>
            <person name="Parks D.H."/>
            <person name="Jiang X."/>
            <person name="Yin X."/>
            <person name="Woodcroft B.J."/>
            <person name="Tyson G.W."/>
            <person name="Hugenholtz P."/>
            <person name="Polz M.F."/>
            <person name="Zhang T."/>
        </authorList>
    </citation>
    <scope>NUCLEOTIDE SEQUENCE</scope>
    <source>
        <strain evidence="3">HKST-UBA13</strain>
    </source>
</reference>
<accession>A0A955RGT4</accession>
<feature type="coiled-coil region" evidence="1">
    <location>
        <begin position="299"/>
        <end position="333"/>
    </location>
</feature>
<dbReference type="AlphaFoldDB" id="A0A955RGT4"/>
<dbReference type="Proteomes" id="UP000775877">
    <property type="component" value="Unassembled WGS sequence"/>
</dbReference>
<gene>
    <name evidence="3" type="ORF">KC678_05145</name>
</gene>
<reference evidence="3" key="1">
    <citation type="submission" date="2020-04" db="EMBL/GenBank/DDBJ databases">
        <authorList>
            <person name="Zhang T."/>
        </authorList>
    </citation>
    <scope>NUCLEOTIDE SEQUENCE</scope>
    <source>
        <strain evidence="3">HKST-UBA13</strain>
    </source>
</reference>